<keyword evidence="1" id="KW-0732">Signal</keyword>
<gene>
    <name evidence="2" type="ORF">GCM10011312_25760</name>
</gene>
<feature type="signal peptide" evidence="1">
    <location>
        <begin position="1"/>
        <end position="23"/>
    </location>
</feature>
<sequence length="182" mass="20930">MKLNYIKTSLLFLFIFTSFTSLEAQEFPSLDASPLDITIVRNDDMSPVIRVIYSRPKKNDREIFGALVPFEKIWRTGANEATELEIYEPLKLGSEIIEKGTYTLYTIPKKDEWTVILNRETNVWGAYNYKEELDIVRIDVPSKSAAATIESLSMAFMPTENGVSLMIGWDDRFIEVPFEKVK</sequence>
<evidence type="ECO:0008006" key="4">
    <source>
        <dbReference type="Google" id="ProtNLM"/>
    </source>
</evidence>
<reference evidence="2" key="1">
    <citation type="journal article" date="2014" name="Int. J. Syst. Evol. Microbiol.">
        <title>Complete genome sequence of Corynebacterium casei LMG S-19264T (=DSM 44701T), isolated from a smear-ripened cheese.</title>
        <authorList>
            <consortium name="US DOE Joint Genome Institute (JGI-PGF)"/>
            <person name="Walter F."/>
            <person name="Albersmeier A."/>
            <person name="Kalinowski J."/>
            <person name="Ruckert C."/>
        </authorList>
    </citation>
    <scope>NUCLEOTIDE SEQUENCE</scope>
    <source>
        <strain evidence="2">CGMCC 1.12924</strain>
    </source>
</reference>
<organism evidence="2 3">
    <name type="scientific">Planktosalinus lacus</name>
    <dbReference type="NCBI Taxonomy" id="1526573"/>
    <lineage>
        <taxon>Bacteria</taxon>
        <taxon>Pseudomonadati</taxon>
        <taxon>Bacteroidota</taxon>
        <taxon>Flavobacteriia</taxon>
        <taxon>Flavobacteriales</taxon>
        <taxon>Flavobacteriaceae</taxon>
        <taxon>Planktosalinus</taxon>
    </lineage>
</organism>
<dbReference type="EMBL" id="BMGK01000013">
    <property type="protein sequence ID" value="GGE01146.1"/>
    <property type="molecule type" value="Genomic_DNA"/>
</dbReference>
<evidence type="ECO:0000313" key="3">
    <source>
        <dbReference type="Proteomes" id="UP000652231"/>
    </source>
</evidence>
<proteinExistence type="predicted"/>
<dbReference type="Pfam" id="PF11138">
    <property type="entry name" value="DUF2911"/>
    <property type="match status" value="1"/>
</dbReference>
<keyword evidence="3" id="KW-1185">Reference proteome</keyword>
<accession>A0A8J2VFR0</accession>
<evidence type="ECO:0000313" key="2">
    <source>
        <dbReference type="EMBL" id="GGE01146.1"/>
    </source>
</evidence>
<dbReference type="InterPro" id="IPR021314">
    <property type="entry name" value="DUF2911"/>
</dbReference>
<reference evidence="2" key="2">
    <citation type="submission" date="2020-09" db="EMBL/GenBank/DDBJ databases">
        <authorList>
            <person name="Sun Q."/>
            <person name="Zhou Y."/>
        </authorList>
    </citation>
    <scope>NUCLEOTIDE SEQUENCE</scope>
    <source>
        <strain evidence="2">CGMCC 1.12924</strain>
    </source>
</reference>
<protein>
    <recommendedName>
        <fullName evidence="4">DUF2911 domain-containing protein</fullName>
    </recommendedName>
</protein>
<evidence type="ECO:0000256" key="1">
    <source>
        <dbReference type="SAM" id="SignalP"/>
    </source>
</evidence>
<dbReference type="AlphaFoldDB" id="A0A8J2VFR0"/>
<name>A0A8J2VFR0_9FLAO</name>
<dbReference type="Proteomes" id="UP000652231">
    <property type="component" value="Unassembled WGS sequence"/>
</dbReference>
<feature type="chain" id="PRO_5035271129" description="DUF2911 domain-containing protein" evidence="1">
    <location>
        <begin position="24"/>
        <end position="182"/>
    </location>
</feature>
<dbReference type="RefSeq" id="WP_188443196.1">
    <property type="nucleotide sequence ID" value="NZ_BMGK01000013.1"/>
</dbReference>
<comment type="caution">
    <text evidence="2">The sequence shown here is derived from an EMBL/GenBank/DDBJ whole genome shotgun (WGS) entry which is preliminary data.</text>
</comment>